<sequence length="289" mass="31373">MAKPTPTIAITATRRIANSILRHPRSSTPSLLLSRARSTPSTPSTSTRLQQQQTPSSSSSSRPYHSTTHPPPPPPFTPSELSLLSSSYPHIPLHGFTPTSLLLGARDLSLLDISPSILPNGGEFSLIHYHLHLQRTLLSTKLDSLFHGTEAIMSTQEKVEALTWARLKANSQIISRWQEALAIMAIPSYAPQALKELALLSDEILFLAGDKSVDPTWYTKRASLATIYAAAELFMTTDKSAGFSETRAFLRRRLNEANTAGGFVGAVGQYLGFTGSAVVNILRSKGVVI</sequence>
<name>A0AAN7BRG9_9PEZI</name>
<keyword evidence="4 8" id="KW-0831">Ubiquinone biosynthesis</keyword>
<keyword evidence="6 8" id="KW-0446">Lipid-binding</keyword>
<keyword evidence="5" id="KW-0809">Transit peptide</keyword>
<proteinExistence type="inferred from homology"/>
<dbReference type="GO" id="GO:0006744">
    <property type="term" value="P:ubiquinone biosynthetic process"/>
    <property type="evidence" value="ECO:0007669"/>
    <property type="project" value="UniProtKB-UniRule"/>
</dbReference>
<keyword evidence="12" id="KW-1185">Reference proteome</keyword>
<dbReference type="PANTHER" id="PTHR21427">
    <property type="entry name" value="UBIQUINONE BIOSYNTHESIS PROTEIN COQ9, MITOCHONDRIAL"/>
    <property type="match status" value="1"/>
</dbReference>
<dbReference type="GO" id="GO:0008289">
    <property type="term" value="F:lipid binding"/>
    <property type="evidence" value="ECO:0007669"/>
    <property type="project" value="UniProtKB-UniRule"/>
</dbReference>
<dbReference type="Gene3D" id="1.10.357.10">
    <property type="entry name" value="Tetracycline Repressor, domain 2"/>
    <property type="match status" value="1"/>
</dbReference>
<protein>
    <recommendedName>
        <fullName evidence="8">Ubiquinone biosynthesis protein</fullName>
    </recommendedName>
</protein>
<comment type="pathway">
    <text evidence="2 8">Cofactor biosynthesis; ubiquinone biosynthesis.</text>
</comment>
<evidence type="ECO:0000256" key="9">
    <source>
        <dbReference type="SAM" id="MobiDB-lite"/>
    </source>
</evidence>
<dbReference type="GO" id="GO:0005743">
    <property type="term" value="C:mitochondrial inner membrane"/>
    <property type="evidence" value="ECO:0007669"/>
    <property type="project" value="TreeGrafter"/>
</dbReference>
<comment type="function">
    <text evidence="8">Membrane-associated protein that warps the membrane surface to access and bind aromatic isoprenes with high specificity, including ubiquinone (CoQ) isoprene intermediates and presents them directly to Coq7, therefore facilitating the Coq7-mediated hydroxylase step. Participates in the biosynthesis of coenzyme Q, also named ubiquinone, an essential lipid-soluble electron transporter for aerobic cellular respiration.</text>
</comment>
<feature type="compositionally biased region" description="Low complexity" evidence="9">
    <location>
        <begin position="26"/>
        <end position="68"/>
    </location>
</feature>
<comment type="subcellular location">
    <subcellularLocation>
        <location evidence="1 8">Mitochondrion</location>
    </subcellularLocation>
</comment>
<evidence type="ECO:0000313" key="11">
    <source>
        <dbReference type="EMBL" id="KAK4228165.1"/>
    </source>
</evidence>
<evidence type="ECO:0000256" key="5">
    <source>
        <dbReference type="ARBA" id="ARBA00022946"/>
    </source>
</evidence>
<dbReference type="Pfam" id="PF08511">
    <property type="entry name" value="COQ9"/>
    <property type="match status" value="1"/>
</dbReference>
<comment type="similarity">
    <text evidence="3 8">Belongs to the COQ9 family.</text>
</comment>
<feature type="region of interest" description="Disordered" evidence="9">
    <location>
        <begin position="17"/>
        <end position="81"/>
    </location>
</feature>
<evidence type="ECO:0000256" key="8">
    <source>
        <dbReference type="RuleBase" id="RU366063"/>
    </source>
</evidence>
<organism evidence="11 12">
    <name type="scientific">Podospora fimiseda</name>
    <dbReference type="NCBI Taxonomy" id="252190"/>
    <lineage>
        <taxon>Eukaryota</taxon>
        <taxon>Fungi</taxon>
        <taxon>Dikarya</taxon>
        <taxon>Ascomycota</taxon>
        <taxon>Pezizomycotina</taxon>
        <taxon>Sordariomycetes</taxon>
        <taxon>Sordariomycetidae</taxon>
        <taxon>Sordariales</taxon>
        <taxon>Podosporaceae</taxon>
        <taxon>Podospora</taxon>
    </lineage>
</organism>
<evidence type="ECO:0000256" key="1">
    <source>
        <dbReference type="ARBA" id="ARBA00004173"/>
    </source>
</evidence>
<evidence type="ECO:0000256" key="6">
    <source>
        <dbReference type="ARBA" id="ARBA00023121"/>
    </source>
</evidence>
<accession>A0AAN7BRG9</accession>
<evidence type="ECO:0000256" key="3">
    <source>
        <dbReference type="ARBA" id="ARBA00010766"/>
    </source>
</evidence>
<evidence type="ECO:0000256" key="4">
    <source>
        <dbReference type="ARBA" id="ARBA00022688"/>
    </source>
</evidence>
<evidence type="ECO:0000256" key="2">
    <source>
        <dbReference type="ARBA" id="ARBA00004749"/>
    </source>
</evidence>
<evidence type="ECO:0000256" key="7">
    <source>
        <dbReference type="ARBA" id="ARBA00023128"/>
    </source>
</evidence>
<dbReference type="PANTHER" id="PTHR21427:SF19">
    <property type="entry name" value="UBIQUINONE BIOSYNTHESIS PROTEIN COQ9, MITOCHONDRIAL"/>
    <property type="match status" value="1"/>
</dbReference>
<reference evidence="11" key="2">
    <citation type="submission" date="2023-05" db="EMBL/GenBank/DDBJ databases">
        <authorList>
            <consortium name="Lawrence Berkeley National Laboratory"/>
            <person name="Steindorff A."/>
            <person name="Hensen N."/>
            <person name="Bonometti L."/>
            <person name="Westerberg I."/>
            <person name="Brannstrom I.O."/>
            <person name="Guillou S."/>
            <person name="Cros-Aarteil S."/>
            <person name="Calhoun S."/>
            <person name="Haridas S."/>
            <person name="Kuo A."/>
            <person name="Mondo S."/>
            <person name="Pangilinan J."/>
            <person name="Riley R."/>
            <person name="Labutti K."/>
            <person name="Andreopoulos B."/>
            <person name="Lipzen A."/>
            <person name="Chen C."/>
            <person name="Yanf M."/>
            <person name="Daum C."/>
            <person name="Ng V."/>
            <person name="Clum A."/>
            <person name="Ohm R."/>
            <person name="Martin F."/>
            <person name="Silar P."/>
            <person name="Natvig D."/>
            <person name="Lalanne C."/>
            <person name="Gautier V."/>
            <person name="Ament-Velasquez S.L."/>
            <person name="Kruys A."/>
            <person name="Hutchinson M.I."/>
            <person name="Powell A.J."/>
            <person name="Barry K."/>
            <person name="Miller A.N."/>
            <person name="Grigoriev I.V."/>
            <person name="Debuchy R."/>
            <person name="Gladieux P."/>
            <person name="Thoren M.H."/>
            <person name="Johannesson H."/>
        </authorList>
    </citation>
    <scope>NUCLEOTIDE SEQUENCE</scope>
    <source>
        <strain evidence="11">CBS 990.96</strain>
    </source>
</reference>
<keyword evidence="7 8" id="KW-0496">Mitochondrion</keyword>
<dbReference type="NCBIfam" id="TIGR02396">
    <property type="entry name" value="diverge_rpsU"/>
    <property type="match status" value="1"/>
</dbReference>
<evidence type="ECO:0000313" key="12">
    <source>
        <dbReference type="Proteomes" id="UP001301958"/>
    </source>
</evidence>
<reference evidence="11" key="1">
    <citation type="journal article" date="2023" name="Mol. Phylogenet. Evol.">
        <title>Genome-scale phylogeny and comparative genomics of the fungal order Sordariales.</title>
        <authorList>
            <person name="Hensen N."/>
            <person name="Bonometti L."/>
            <person name="Westerberg I."/>
            <person name="Brannstrom I.O."/>
            <person name="Guillou S."/>
            <person name="Cros-Aarteil S."/>
            <person name="Calhoun S."/>
            <person name="Haridas S."/>
            <person name="Kuo A."/>
            <person name="Mondo S."/>
            <person name="Pangilinan J."/>
            <person name="Riley R."/>
            <person name="LaButti K."/>
            <person name="Andreopoulos B."/>
            <person name="Lipzen A."/>
            <person name="Chen C."/>
            <person name="Yan M."/>
            <person name="Daum C."/>
            <person name="Ng V."/>
            <person name="Clum A."/>
            <person name="Steindorff A."/>
            <person name="Ohm R.A."/>
            <person name="Martin F."/>
            <person name="Silar P."/>
            <person name="Natvig D.O."/>
            <person name="Lalanne C."/>
            <person name="Gautier V."/>
            <person name="Ament-Velasquez S.L."/>
            <person name="Kruys A."/>
            <person name="Hutchinson M.I."/>
            <person name="Powell A.J."/>
            <person name="Barry K."/>
            <person name="Miller A.N."/>
            <person name="Grigoriev I.V."/>
            <person name="Debuchy R."/>
            <person name="Gladieux P."/>
            <person name="Hiltunen Thoren M."/>
            <person name="Johannesson H."/>
        </authorList>
    </citation>
    <scope>NUCLEOTIDE SEQUENCE</scope>
    <source>
        <strain evidence="11">CBS 990.96</strain>
    </source>
</reference>
<feature type="domain" description="COQ9 C-terminal" evidence="10">
    <location>
        <begin position="190"/>
        <end position="260"/>
    </location>
</feature>
<gene>
    <name evidence="11" type="ORF">QBC38DRAFT_164978</name>
</gene>
<dbReference type="InterPro" id="IPR013718">
    <property type="entry name" value="COQ9_C"/>
</dbReference>
<dbReference type="AlphaFoldDB" id="A0AAN7BRG9"/>
<evidence type="ECO:0000259" key="10">
    <source>
        <dbReference type="Pfam" id="PF08511"/>
    </source>
</evidence>
<dbReference type="Proteomes" id="UP001301958">
    <property type="component" value="Unassembled WGS sequence"/>
</dbReference>
<dbReference type="EMBL" id="MU865322">
    <property type="protein sequence ID" value="KAK4228165.1"/>
    <property type="molecule type" value="Genomic_DNA"/>
</dbReference>
<dbReference type="InterPro" id="IPR012762">
    <property type="entry name" value="Ubiq_biosynth_COQ9"/>
</dbReference>
<comment type="caution">
    <text evidence="11">The sequence shown here is derived from an EMBL/GenBank/DDBJ whole genome shotgun (WGS) entry which is preliminary data.</text>
</comment>